<protein>
    <recommendedName>
        <fullName evidence="1">FlgD/Vpr Ig-like domain-containing protein</fullName>
    </recommendedName>
</protein>
<dbReference type="InterPro" id="IPR026444">
    <property type="entry name" value="Secre_tail"/>
</dbReference>
<dbReference type="AlphaFoldDB" id="A0A382AF08"/>
<proteinExistence type="predicted"/>
<dbReference type="InterPro" id="IPR025965">
    <property type="entry name" value="FlgD/Vpr_Ig-like"/>
</dbReference>
<evidence type="ECO:0000313" key="2">
    <source>
        <dbReference type="EMBL" id="SVA99557.1"/>
    </source>
</evidence>
<dbReference type="Gene3D" id="2.60.40.4070">
    <property type="match status" value="1"/>
</dbReference>
<dbReference type="NCBIfam" id="TIGR04183">
    <property type="entry name" value="Por_Secre_tail"/>
    <property type="match status" value="1"/>
</dbReference>
<name>A0A382AF08_9ZZZZ</name>
<feature type="non-terminal residue" evidence="2">
    <location>
        <position position="1"/>
    </location>
</feature>
<feature type="domain" description="FlgD/Vpr Ig-like" evidence="1">
    <location>
        <begin position="714"/>
        <end position="767"/>
    </location>
</feature>
<dbReference type="EMBL" id="UINC01024928">
    <property type="protein sequence ID" value="SVA99557.1"/>
    <property type="molecule type" value="Genomic_DNA"/>
</dbReference>
<accession>A0A382AF08</accession>
<gene>
    <name evidence="2" type="ORF">METZ01_LOCUS152411</name>
</gene>
<reference evidence="2" key="1">
    <citation type="submission" date="2018-05" db="EMBL/GenBank/DDBJ databases">
        <authorList>
            <person name="Lanie J.A."/>
            <person name="Ng W.-L."/>
            <person name="Kazmierczak K.M."/>
            <person name="Andrzejewski T.M."/>
            <person name="Davidsen T.M."/>
            <person name="Wayne K.J."/>
            <person name="Tettelin H."/>
            <person name="Glass J.I."/>
            <person name="Rusch D."/>
            <person name="Podicherti R."/>
            <person name="Tsui H.-C.T."/>
            <person name="Winkler M.E."/>
        </authorList>
    </citation>
    <scope>NUCLEOTIDE SEQUENCE</scope>
</reference>
<sequence length="780" mass="85086">IKNITGIIIHGPTINTINPAMVTPGQVMTDGTDAEAYENCLVAVESITVDSPDLSNGEWSISDGTNSVRVDDKWNYHYWPETGQGLAKVVGVMDYSDSNTKIQPRLARDVVEADGDPVRLQRIQQVLHSDLIKTGTDYESDISYMLEETVTVEGIVTMPSGLSYAGDGVKFIFADVHGGPWSAILSYDPDSSAFPTLYEGDLIQATGYISEYTTEASNMTELFITEPVNIIDFEQPLPAVELVNTGDLRWPTMAEQWGNVMVRVEEAIVTDNDLQFEVFVIDDGTGSVSVDDDSDSMLVYFDEVGPPPIGSLVQSIEGWVYHHFGSYADSSTYKLCPLYVNDIVFGAGPPSISGISREPCAPTSTDTEVIISCVIMDNSDIASADIHYAIDGDDYQTVSMTSAGNSAWTGVIPIASNNDVNYYITATDDGVDQSQPKTGMYPYDIEYDQLGFIVIDELTIAHVQETPWPSGTTRYQGCEVTLTGIVTADTAQYTSGYSSYAFQDGTGQWSGLVFDTPELVTLTRGDEVEVMGTIDDFDADYHYKFDGNTRLINSSATVLSTGNNVPVPTLISCSDVALNFDDGDPESYEGVLVKLNGVTISAVNSNSAGTTIYDWSITDATGGSTLIDDDMTTMAADNFMSSLAVGQELEYVIGIFNYSFGTYKVQIRDLADLGQSMGINDKINLNPYVYGLRDNFPNPFNPETHIRFELGGQEMVKLIIYDGLGRQVRTLINGQAYAPGFHAVNWDSRDNNGQPLSSGVYIYRIKAGNFIADKKMLLVK</sequence>
<evidence type="ECO:0000259" key="1">
    <source>
        <dbReference type="Pfam" id="PF13860"/>
    </source>
</evidence>
<dbReference type="Pfam" id="PF13860">
    <property type="entry name" value="FlgD_ig"/>
    <property type="match status" value="1"/>
</dbReference>
<organism evidence="2">
    <name type="scientific">marine metagenome</name>
    <dbReference type="NCBI Taxonomy" id="408172"/>
    <lineage>
        <taxon>unclassified sequences</taxon>
        <taxon>metagenomes</taxon>
        <taxon>ecological metagenomes</taxon>
    </lineage>
</organism>